<dbReference type="Gene3D" id="1.10.287.130">
    <property type="match status" value="1"/>
</dbReference>
<feature type="transmembrane region" description="Helical" evidence="5">
    <location>
        <begin position="313"/>
        <end position="332"/>
    </location>
</feature>
<comment type="catalytic activity">
    <reaction evidence="1">
        <text>ATP + protein L-histidine = ADP + protein N-phospho-L-histidine.</text>
        <dbReference type="EC" id="2.7.13.3"/>
    </reaction>
</comment>
<dbReference type="AlphaFoldDB" id="A0A3P1CQS3"/>
<dbReference type="Gene3D" id="3.30.565.10">
    <property type="entry name" value="Histidine kinase-like ATPase, C-terminal domain"/>
    <property type="match status" value="1"/>
</dbReference>
<keyword evidence="3" id="KW-0597">Phosphoprotein</keyword>
<dbReference type="InterPro" id="IPR036097">
    <property type="entry name" value="HisK_dim/P_sf"/>
</dbReference>
<dbReference type="OrthoDB" id="9806995at2"/>
<dbReference type="InterPro" id="IPR036890">
    <property type="entry name" value="HATPase_C_sf"/>
</dbReference>
<comment type="caution">
    <text evidence="7">The sequence shown here is derived from an EMBL/GenBank/DDBJ whole genome shotgun (WGS) entry which is preliminary data.</text>
</comment>
<dbReference type="EC" id="2.7.13.3" evidence="2"/>
<keyword evidence="5" id="KW-0472">Membrane</keyword>
<dbReference type="Pfam" id="PF00512">
    <property type="entry name" value="HisKA"/>
    <property type="match status" value="1"/>
</dbReference>
<keyword evidence="7" id="KW-0418">Kinase</keyword>
<accession>A0A3P1CQS3</accession>
<dbReference type="Gene3D" id="2.60.40.2380">
    <property type="match status" value="1"/>
</dbReference>
<dbReference type="Pfam" id="PF02518">
    <property type="entry name" value="HATPase_c"/>
    <property type="match status" value="1"/>
</dbReference>
<dbReference type="Pfam" id="PF07695">
    <property type="entry name" value="7TMR-DISM_7TM"/>
    <property type="match status" value="1"/>
</dbReference>
<reference evidence="7 8" key="1">
    <citation type="submission" date="2018-11" db="EMBL/GenBank/DDBJ databases">
        <authorList>
            <person name="Zhou Z."/>
            <person name="Wang G."/>
        </authorList>
    </citation>
    <scope>NUCLEOTIDE SEQUENCE [LARGE SCALE GENOMIC DNA]</scope>
    <source>
        <strain evidence="7 8">KCTC42998</strain>
    </source>
</reference>
<name>A0A3P1CQS3_9BACT</name>
<dbReference type="EMBL" id="RQJP01000002">
    <property type="protein sequence ID" value="RRB15662.1"/>
    <property type="molecule type" value="Genomic_DNA"/>
</dbReference>
<proteinExistence type="predicted"/>
<dbReference type="SUPFAM" id="SSF55874">
    <property type="entry name" value="ATPase domain of HSP90 chaperone/DNA topoisomerase II/histidine kinase"/>
    <property type="match status" value="1"/>
</dbReference>
<protein>
    <recommendedName>
        <fullName evidence="2">histidine kinase</fullName>
        <ecNumber evidence="2">2.7.13.3</ecNumber>
    </recommendedName>
</protein>
<dbReference type="SMART" id="SM00388">
    <property type="entry name" value="HisKA"/>
    <property type="match status" value="1"/>
</dbReference>
<dbReference type="PRINTS" id="PR00344">
    <property type="entry name" value="BCTRLSENSOR"/>
</dbReference>
<feature type="transmembrane region" description="Helical" evidence="5">
    <location>
        <begin position="253"/>
        <end position="271"/>
    </location>
</feature>
<gene>
    <name evidence="7" type="ORF">EHT87_13675</name>
</gene>
<feature type="transmembrane region" description="Helical" evidence="5">
    <location>
        <begin position="188"/>
        <end position="209"/>
    </location>
</feature>
<keyword evidence="5" id="KW-1133">Transmembrane helix</keyword>
<keyword evidence="8" id="KW-1185">Reference proteome</keyword>
<dbReference type="SMART" id="SM00387">
    <property type="entry name" value="HATPase_c"/>
    <property type="match status" value="1"/>
</dbReference>
<dbReference type="InterPro" id="IPR004358">
    <property type="entry name" value="Sig_transdc_His_kin-like_C"/>
</dbReference>
<dbReference type="SUPFAM" id="SSF47384">
    <property type="entry name" value="Homodimeric domain of signal transducing histidine kinase"/>
    <property type="match status" value="1"/>
</dbReference>
<evidence type="ECO:0000259" key="6">
    <source>
        <dbReference type="PROSITE" id="PS50109"/>
    </source>
</evidence>
<organism evidence="7 8">
    <name type="scientific">Larkinella knui</name>
    <dbReference type="NCBI Taxonomy" id="2025310"/>
    <lineage>
        <taxon>Bacteria</taxon>
        <taxon>Pseudomonadati</taxon>
        <taxon>Bacteroidota</taxon>
        <taxon>Cytophagia</taxon>
        <taxon>Cytophagales</taxon>
        <taxon>Spirosomataceae</taxon>
        <taxon>Larkinella</taxon>
    </lineage>
</organism>
<dbReference type="InterPro" id="IPR003594">
    <property type="entry name" value="HATPase_dom"/>
</dbReference>
<feature type="transmembrane region" description="Helical" evidence="5">
    <location>
        <begin position="344"/>
        <end position="363"/>
    </location>
</feature>
<dbReference type="InterPro" id="IPR011622">
    <property type="entry name" value="7TMR_DISM_rcpt_extracell_dom2"/>
</dbReference>
<dbReference type="InterPro" id="IPR003661">
    <property type="entry name" value="HisK_dim/P_dom"/>
</dbReference>
<feature type="domain" description="Histidine kinase" evidence="6">
    <location>
        <begin position="480"/>
        <end position="720"/>
    </location>
</feature>
<dbReference type="PANTHER" id="PTHR43065:SF42">
    <property type="entry name" value="TWO-COMPONENT SENSOR PPRA"/>
    <property type="match status" value="1"/>
</dbReference>
<dbReference type="PANTHER" id="PTHR43065">
    <property type="entry name" value="SENSOR HISTIDINE KINASE"/>
    <property type="match status" value="1"/>
</dbReference>
<evidence type="ECO:0000256" key="3">
    <source>
        <dbReference type="ARBA" id="ARBA00022553"/>
    </source>
</evidence>
<sequence length="720" mass="83571">MLASLSVGFAQQTWPLVYEIKSDSTLLRLDTAHFQVLEDRAGKYTLEDVQRSSAFRFDSYYNQNRSSHVYWKRMRIKNAMPRNLNLYLCDFNASFLEMYHQDSTGRWQHQRTGELIPESQLPDRNGNKERNRLFFHLRSGEQTTLYQRSENPFWRMPLVYISPELQSEENRIQSVYQSIRVKNGWEDFFFDGIMIGILLLAVCYNLFIFITIRDKVYLYFSICLLFFTLDRNAFRIQLAFFEEQPYEFKMLNVFFFIIFYIFFIQSLRNFIQSAPALARLNRAITFFLGLTALANVIQFFMYTIPGFPIDDLLLLIEILIRIVYVLCSIGILKMIRRGSPEARFALLATTPLFTFWLATLMTQLLGRFFNVNVPNSVWNWVEYAEQFCFAWLIIFFSGALLNRYNLVRERVAQQAIEKEQLEKEREIERNRIIANQNELLEQQVKERTAELQTSLENLKTTQNQLIQKEKLASLGELTAGIAHEIQNPLNFVNNFSEVSTELVNELDEEQQKPDRDPELEKELLGDLKQNLQKISHHGGRASQIVRNMLAHSRTTAGERQPTNLNALCDEYLRLAYHGLRAKDNTFNCELKTDFDPTIGLVKLVPQEIGRVFLNLFNNAFYTVHEKQKAASASYQPTVRVQTKSINNTIEIRIIDNGLGMTAEVKEKLFQPFFTTKPTGEGTGLGLSLSYDIITKGHGGRLTVESELGKGSEFTIVLPVT</sequence>
<keyword evidence="4" id="KW-0175">Coiled coil</keyword>
<dbReference type="PROSITE" id="PS50109">
    <property type="entry name" value="HIS_KIN"/>
    <property type="match status" value="1"/>
</dbReference>
<feature type="transmembrane region" description="Helical" evidence="5">
    <location>
        <begin position="216"/>
        <end position="233"/>
    </location>
</feature>
<dbReference type="CDD" id="cd00082">
    <property type="entry name" value="HisKA"/>
    <property type="match status" value="1"/>
</dbReference>
<evidence type="ECO:0000256" key="1">
    <source>
        <dbReference type="ARBA" id="ARBA00000085"/>
    </source>
</evidence>
<feature type="transmembrane region" description="Helical" evidence="5">
    <location>
        <begin position="283"/>
        <end position="301"/>
    </location>
</feature>
<evidence type="ECO:0000313" key="7">
    <source>
        <dbReference type="EMBL" id="RRB15662.1"/>
    </source>
</evidence>
<evidence type="ECO:0000256" key="2">
    <source>
        <dbReference type="ARBA" id="ARBA00012438"/>
    </source>
</evidence>
<evidence type="ECO:0000256" key="4">
    <source>
        <dbReference type="SAM" id="Coils"/>
    </source>
</evidence>
<keyword evidence="5" id="KW-0812">Transmembrane</keyword>
<dbReference type="GO" id="GO:0000155">
    <property type="term" value="F:phosphorelay sensor kinase activity"/>
    <property type="evidence" value="ECO:0007669"/>
    <property type="project" value="InterPro"/>
</dbReference>
<dbReference type="InterPro" id="IPR005467">
    <property type="entry name" value="His_kinase_dom"/>
</dbReference>
<dbReference type="Proteomes" id="UP000274271">
    <property type="component" value="Unassembled WGS sequence"/>
</dbReference>
<evidence type="ECO:0000313" key="8">
    <source>
        <dbReference type="Proteomes" id="UP000274271"/>
    </source>
</evidence>
<keyword evidence="7" id="KW-0808">Transferase</keyword>
<feature type="coiled-coil region" evidence="4">
    <location>
        <begin position="404"/>
        <end position="461"/>
    </location>
</feature>
<dbReference type="Pfam" id="PF07696">
    <property type="entry name" value="7TMR-DISMED2"/>
    <property type="match status" value="1"/>
</dbReference>
<evidence type="ECO:0000256" key="5">
    <source>
        <dbReference type="SAM" id="Phobius"/>
    </source>
</evidence>
<feature type="transmembrane region" description="Helical" evidence="5">
    <location>
        <begin position="383"/>
        <end position="401"/>
    </location>
</feature>
<dbReference type="InterPro" id="IPR011623">
    <property type="entry name" value="7TMR_DISM_rcpt_extracell_dom1"/>
</dbReference>